<protein>
    <submittedName>
        <fullName evidence="1">Uncharacterized protein</fullName>
    </submittedName>
</protein>
<dbReference type="AlphaFoldDB" id="A0A3S5AVP8"/>
<reference evidence="1" key="1">
    <citation type="submission" date="2018-11" db="EMBL/GenBank/DDBJ databases">
        <authorList>
            <consortium name="Pathogen Informatics"/>
        </authorList>
    </citation>
    <scope>NUCLEOTIDE SEQUENCE</scope>
</reference>
<proteinExistence type="predicted"/>
<accession>A0A3S5AVP8</accession>
<gene>
    <name evidence="1" type="ORF">PXEA_LOCUS26719</name>
</gene>
<organism evidence="1 2">
    <name type="scientific">Protopolystoma xenopodis</name>
    <dbReference type="NCBI Taxonomy" id="117903"/>
    <lineage>
        <taxon>Eukaryota</taxon>
        <taxon>Metazoa</taxon>
        <taxon>Spiralia</taxon>
        <taxon>Lophotrochozoa</taxon>
        <taxon>Platyhelminthes</taxon>
        <taxon>Monogenea</taxon>
        <taxon>Polyopisthocotylea</taxon>
        <taxon>Polystomatidea</taxon>
        <taxon>Polystomatidae</taxon>
        <taxon>Protopolystoma</taxon>
    </lineage>
</organism>
<name>A0A3S5AVP8_9PLAT</name>
<evidence type="ECO:0000313" key="2">
    <source>
        <dbReference type="Proteomes" id="UP000784294"/>
    </source>
</evidence>
<comment type="caution">
    <text evidence="1">The sequence shown here is derived from an EMBL/GenBank/DDBJ whole genome shotgun (WGS) entry which is preliminary data.</text>
</comment>
<dbReference type="EMBL" id="CAAALY010245497">
    <property type="protein sequence ID" value="VEL33279.1"/>
    <property type="molecule type" value="Genomic_DNA"/>
</dbReference>
<evidence type="ECO:0000313" key="1">
    <source>
        <dbReference type="EMBL" id="VEL33279.1"/>
    </source>
</evidence>
<dbReference type="Proteomes" id="UP000784294">
    <property type="component" value="Unassembled WGS sequence"/>
</dbReference>
<sequence>MNTDAVSTTDEAFASTFSINSDPKTPPHFFLPTLETAGTNSEVGSDNCEGSCAPIGQLIVNQTNSDVLSQTTDDLSLSCEHISSNGHMEIQSLQDKPQFSTDQNYHHLYRHSLRAHRTYCVTPKRLTNWYQCCSEVLLMVHLQL</sequence>
<keyword evidence="2" id="KW-1185">Reference proteome</keyword>